<dbReference type="Proteomes" id="UP001139981">
    <property type="component" value="Unassembled WGS sequence"/>
</dbReference>
<evidence type="ECO:0000313" key="1">
    <source>
        <dbReference type="EMBL" id="KAJ2896018.1"/>
    </source>
</evidence>
<dbReference type="EMBL" id="JANBVB010000234">
    <property type="protein sequence ID" value="KAJ2896018.1"/>
    <property type="molecule type" value="Genomic_DNA"/>
</dbReference>
<sequence length="373" mass="42136">MWHYMLLAVTVWTALVLAKTGGTVNPAAIMEDIRAAPRYQVKFLRDQIADSELLSVVAELSTTNRNKNTDDVIYDPLVLKVGRTWQVLCQMPRVSEMAMEEEGEAEEEGEEDAETDEAVVERGLGLLEPLQGQCLRYIGGWWTFEYCHGQHVRQFHEDIEFWLGEYEQRQELDSGATTLVQREGRSRYLTQAWGGGTECDLTREPRTVEIQFHCDPHGPERIAMVEEVEVCHYAMVVNSPRLCADPLFYDTLASQVYDITCQEVVSDADYAKAVAFQKAIDDSEAMEDDKDDDKDDDLPLAEVAAKKKMEEKKMEEKKDGAQVVVSLNDPGLPRLPSSSQELLRRMIAAAYDAPGLRVHFADQREGEIAQHGT</sequence>
<protein>
    <submittedName>
        <fullName evidence="1">Protein OS-9</fullName>
    </submittedName>
</protein>
<proteinExistence type="predicted"/>
<gene>
    <name evidence="1" type="primary">YOS9</name>
    <name evidence="1" type="ORF">IWW38_002143</name>
</gene>
<reference evidence="1" key="1">
    <citation type="submission" date="2022-07" db="EMBL/GenBank/DDBJ databases">
        <title>Phylogenomic reconstructions and comparative analyses of Kickxellomycotina fungi.</title>
        <authorList>
            <person name="Reynolds N.K."/>
            <person name="Stajich J.E."/>
            <person name="Barry K."/>
            <person name="Grigoriev I.V."/>
            <person name="Crous P."/>
            <person name="Smith M.E."/>
        </authorList>
    </citation>
    <scope>NUCLEOTIDE SEQUENCE</scope>
    <source>
        <strain evidence="1">CBS 190363</strain>
    </source>
</reference>
<name>A0ACC1M522_9FUNG</name>
<evidence type="ECO:0000313" key="2">
    <source>
        <dbReference type="Proteomes" id="UP001139981"/>
    </source>
</evidence>
<accession>A0ACC1M522</accession>
<organism evidence="1 2">
    <name type="scientific">Coemansia aciculifera</name>
    <dbReference type="NCBI Taxonomy" id="417176"/>
    <lineage>
        <taxon>Eukaryota</taxon>
        <taxon>Fungi</taxon>
        <taxon>Fungi incertae sedis</taxon>
        <taxon>Zoopagomycota</taxon>
        <taxon>Kickxellomycotina</taxon>
        <taxon>Kickxellomycetes</taxon>
        <taxon>Kickxellales</taxon>
        <taxon>Kickxellaceae</taxon>
        <taxon>Coemansia</taxon>
    </lineage>
</organism>
<keyword evidence="2" id="KW-1185">Reference proteome</keyword>
<comment type="caution">
    <text evidence="1">The sequence shown here is derived from an EMBL/GenBank/DDBJ whole genome shotgun (WGS) entry which is preliminary data.</text>
</comment>